<reference evidence="1 2" key="1">
    <citation type="submission" date="2015-02" db="EMBL/GenBank/DDBJ databases">
        <title>Draft genome sequence of Kitasatospora griseola MF730-N6, a bafilomycin, terpentecin and satosporin producer.</title>
        <authorList>
            <person name="Arens J.C."/>
            <person name="Haltli B."/>
            <person name="Kerr R.G."/>
        </authorList>
    </citation>
    <scope>NUCLEOTIDE SEQUENCE [LARGE SCALE GENOMIC DNA]</scope>
    <source>
        <strain evidence="1 2">MF730-N6</strain>
    </source>
</reference>
<dbReference type="PATRIC" id="fig|2064.6.peg.3141"/>
<organism evidence="1 2">
    <name type="scientific">Kitasatospora griseola</name>
    <name type="common">Streptomyces griseolosporeus</name>
    <dbReference type="NCBI Taxonomy" id="2064"/>
    <lineage>
        <taxon>Bacteria</taxon>
        <taxon>Bacillati</taxon>
        <taxon>Actinomycetota</taxon>
        <taxon>Actinomycetes</taxon>
        <taxon>Kitasatosporales</taxon>
        <taxon>Streptomycetaceae</taxon>
        <taxon>Kitasatospora</taxon>
    </lineage>
</organism>
<dbReference type="AlphaFoldDB" id="A0A0D0Q2R3"/>
<accession>A0A0D0Q2R3</accession>
<evidence type="ECO:0000313" key="1">
    <source>
        <dbReference type="EMBL" id="KIQ65203.1"/>
    </source>
</evidence>
<sequence length="111" mass="11432">MLVAQAPPSQASGADGSIASVITRVEEEAVAQGDEVVRALLTALATLEDLVAVGHDARLALSTLEGVAHELGGMDAAAHRRFVDGLERIAAAEPDRAAWILGLPDALGLDR</sequence>
<protein>
    <submittedName>
        <fullName evidence="1">Uncharacterized protein</fullName>
    </submittedName>
</protein>
<proteinExistence type="predicted"/>
<gene>
    <name evidence="1" type="ORF">TR51_14585</name>
</gene>
<dbReference type="STRING" id="2064.TR51_14585"/>
<comment type="caution">
    <text evidence="1">The sequence shown here is derived from an EMBL/GenBank/DDBJ whole genome shotgun (WGS) entry which is preliminary data.</text>
</comment>
<evidence type="ECO:0000313" key="2">
    <source>
        <dbReference type="Proteomes" id="UP000032066"/>
    </source>
</evidence>
<keyword evidence="2" id="KW-1185">Reference proteome</keyword>
<dbReference type="Proteomes" id="UP000032066">
    <property type="component" value="Unassembled WGS sequence"/>
</dbReference>
<name>A0A0D0Q2R3_KITGR</name>
<dbReference type="EMBL" id="JXZB01000002">
    <property type="protein sequence ID" value="KIQ65203.1"/>
    <property type="molecule type" value="Genomic_DNA"/>
</dbReference>